<dbReference type="RefSeq" id="WP_143234621.1">
    <property type="nucleotide sequence ID" value="NZ_OBDY01000005.1"/>
</dbReference>
<evidence type="ECO:0000313" key="2">
    <source>
        <dbReference type="Proteomes" id="UP000219612"/>
    </source>
</evidence>
<protein>
    <submittedName>
        <fullName evidence="1">Uncharacterized protein</fullName>
    </submittedName>
</protein>
<organism evidence="1 2">
    <name type="scientific">Paractinoplanes atraurantiacus</name>
    <dbReference type="NCBI Taxonomy" id="1036182"/>
    <lineage>
        <taxon>Bacteria</taxon>
        <taxon>Bacillati</taxon>
        <taxon>Actinomycetota</taxon>
        <taxon>Actinomycetes</taxon>
        <taxon>Micromonosporales</taxon>
        <taxon>Micromonosporaceae</taxon>
        <taxon>Paractinoplanes</taxon>
    </lineage>
</organism>
<accession>A0A285HQP2</accession>
<reference evidence="1 2" key="1">
    <citation type="submission" date="2017-09" db="EMBL/GenBank/DDBJ databases">
        <authorList>
            <person name="Ehlers B."/>
            <person name="Leendertz F.H."/>
        </authorList>
    </citation>
    <scope>NUCLEOTIDE SEQUENCE [LARGE SCALE GENOMIC DNA]</scope>
    <source>
        <strain evidence="1 2">CGMCC 4.6857</strain>
    </source>
</reference>
<evidence type="ECO:0000313" key="1">
    <source>
        <dbReference type="EMBL" id="SNY38080.1"/>
    </source>
</evidence>
<dbReference type="AlphaFoldDB" id="A0A285HQP2"/>
<dbReference type="EMBL" id="OBDY01000005">
    <property type="protein sequence ID" value="SNY38080.1"/>
    <property type="molecule type" value="Genomic_DNA"/>
</dbReference>
<name>A0A285HQP2_9ACTN</name>
<dbReference type="Proteomes" id="UP000219612">
    <property type="component" value="Unassembled WGS sequence"/>
</dbReference>
<gene>
    <name evidence="1" type="ORF">SAMN05421748_105177</name>
</gene>
<sequence>MHKDEHRIAGLRRLHELITPEIAWELAEPYGDQIVFPGRVETDTPDDHDRRFPGWPGSVVTISVENQGVCAWGVPMDVAEPPVIVGGGIKTSAGSVRDTTGQCDWWMSNPDPEQLTLDAENLINQFDLDTIVSANSASEDIEQRLRASPHRPIP</sequence>
<dbReference type="OrthoDB" id="3698952at2"/>
<keyword evidence="2" id="KW-1185">Reference proteome</keyword>
<proteinExistence type="predicted"/>